<sequence>MSNIEQFESIKKFEDIKNFRDLENLKLIDENNEIIDFKEKFKDFQEIYSIVASFYNKNKNIKWIYSNKKRVSYIFSQKIFVTNTIRASGNTVNDLNIIKRETNLKDITFKIPDFSTLQNLNKIGFISDSSTNYWYYLDSTGNYKTCYFFIPKNYQYFYGGNYYVLGVASISGFYDILNKRNQSFLQGMNKSEKNDSLIREFEIALKYDLLDESFINLDDNKKEELKEIALEYDLLDKGFIKSDDNKKEKLKEIALEYDLLDKDFIKLDDNQKEKLKNLVEMYKKYSEYISCIYVEDGTEDTVKIAFDDKKLFSLLEDNEKRYSLEIAYQENALGITKQEIDRESTVYYFDNGDREEIYLTEIGEQLSLYCFKDGNNERRIYKNGVLEGESTLTYKNGSFEKRKYRNGILEGEATLTYKNGTIETREYRNGILEGKRILTFENGENETREYKNGVLSEESTYYFKNGDTEKRKYKDGVLEGKSTYTHKSGDIEEREYKNGILSEESTYYYKNGDTEKRNTKKGVLEGKSIYTHKNGDVEEREYKNGILEGKSIYTSTDGSTEIREYRNGVLQGEVVYQKDGHKRKYLYTDGRKGEMPKLKYYLSIDKERINIDDYRENRLLDPNVGHWDLKEEDKEELKELLGKEVYSRDPKLDINQGGIVGIDFGTKSTVVVYQKDRNNILPMRISGEELNKEARDTDYENPTVIEFKDLVKFKKDYDEEIGRPNTKWEDVTISHVAFKHLMEGTSEQFDSIISDIKQWTVHKNVKTEVIDKKGNKISLPPYFELDENDENYIDPVEFYAYYIGSYINTMRNGIYLEYYLSFPVTYEKAVREKILNSFERGIKKSLPKQIQEDEKIMKKFRVKHGSNEPAAYAVCALKKLKIEPKDNEKIYYGVFDFGGGTTDFDFGIWKNSEDEDMFDYELEHFGAGGDIYLGGENILKELAYKVFSNNSSELRKRKIQYVRPEWCPELSGEETLVENTREAKLNTRKLAEEKLRSIWEEKNTERIDGVKINLFNADGSLETGVDLKIDEEELKALIKDKIEKGIKNFFIKLEDAFKDENVKKVHIFLAGNSCRHSFVNEIFEKYVTEMEDKLELVIYDLKAIKESDKENESKVTGKTGVAYGLIYSRKGGRIKVTNRDEKENVANEINFKFYLGNNKKDKFNPIITPNSNYGKFEFLGILTSDIFEIYYTSSPEAQTGTMEIGKDDPKIKRISLNEEYDEDERYRIYIKIVTPDKISYAIVKKEEDIETKEILEEGEVFLD</sequence>
<keyword evidence="2" id="KW-1185">Reference proteome</keyword>
<dbReference type="Gene3D" id="3.30.420.40">
    <property type="match status" value="2"/>
</dbReference>
<name>A0ABR4WIT6_9FUSO</name>
<gene>
    <name evidence="1" type="ORF">FSAG_002255</name>
</gene>
<dbReference type="InterPro" id="IPR018247">
    <property type="entry name" value="EF_Hand_1_Ca_BS"/>
</dbReference>
<dbReference type="InterPro" id="IPR043129">
    <property type="entry name" value="ATPase_NBD"/>
</dbReference>
<organism evidence="1 2">
    <name type="scientific">Fusobacterium periodonticum 2_1_31</name>
    <dbReference type="NCBI Taxonomy" id="469599"/>
    <lineage>
        <taxon>Bacteria</taxon>
        <taxon>Fusobacteriati</taxon>
        <taxon>Fusobacteriota</taxon>
        <taxon>Fusobacteriia</taxon>
        <taxon>Fusobacteriales</taxon>
        <taxon>Fusobacteriaceae</taxon>
        <taxon>Fusobacterium</taxon>
    </lineage>
</organism>
<dbReference type="Gene3D" id="3.90.640.10">
    <property type="entry name" value="Actin, Chain A, domain 4"/>
    <property type="match status" value="1"/>
</dbReference>
<dbReference type="Gene3D" id="2.20.110.10">
    <property type="entry name" value="Histone H3 K4-specific methyltransferase SET7/9 N-terminal domain"/>
    <property type="match status" value="3"/>
</dbReference>
<accession>A0ABR4WIT6</accession>
<comment type="caution">
    <text evidence="1">The sequence shown here is derived from an EMBL/GenBank/DDBJ whole genome shotgun (WGS) entry which is preliminary data.</text>
</comment>
<dbReference type="Proteomes" id="UP000003301">
    <property type="component" value="Unassembled WGS sequence"/>
</dbReference>
<dbReference type="PANTHER" id="PTHR23084:SF263">
    <property type="entry name" value="MORN REPEAT-CONTAINING PROTEIN 1"/>
    <property type="match status" value="1"/>
</dbReference>
<dbReference type="PROSITE" id="PS00018">
    <property type="entry name" value="EF_HAND_1"/>
    <property type="match status" value="1"/>
</dbReference>
<protein>
    <submittedName>
        <fullName evidence="1">Uncharacterized protein</fullName>
    </submittedName>
</protein>
<proteinExistence type="predicted"/>
<dbReference type="PANTHER" id="PTHR23084">
    <property type="entry name" value="PHOSPHATIDYLINOSITOL-4-PHOSPHATE 5-KINASE RELATED"/>
    <property type="match status" value="1"/>
</dbReference>
<dbReference type="EMBL" id="ACDC03000058">
    <property type="protein sequence ID" value="KGE61661.1"/>
    <property type="molecule type" value="Genomic_DNA"/>
</dbReference>
<dbReference type="SUPFAM" id="SSF82185">
    <property type="entry name" value="Histone H3 K4-specific methyltransferase SET7/9 N-terminal domain"/>
    <property type="match status" value="2"/>
</dbReference>
<evidence type="ECO:0000313" key="1">
    <source>
        <dbReference type="EMBL" id="KGE61661.1"/>
    </source>
</evidence>
<evidence type="ECO:0000313" key="2">
    <source>
        <dbReference type="Proteomes" id="UP000003301"/>
    </source>
</evidence>
<dbReference type="RefSeq" id="WP_008793782.1">
    <property type="nucleotide sequence ID" value="NZ_KN173681.1"/>
</dbReference>
<reference evidence="1" key="1">
    <citation type="submission" date="2013-05" db="EMBL/GenBank/DDBJ databases">
        <title>The Genome Sequence of Fusobacterium sp. 2_1_31.</title>
        <authorList>
            <consortium name="The Broad Institute Genomics Platform"/>
            <person name="Earl A."/>
            <person name="Ward D."/>
            <person name="Feldgarden M."/>
            <person name="Gevers D."/>
            <person name="Ambrose C."/>
            <person name="Strauss J."/>
            <person name="Allen-Vercoe E."/>
            <person name="Walker B."/>
            <person name="Young S."/>
            <person name="Zeng Q."/>
            <person name="Gargeya S."/>
            <person name="Fitzgerald M."/>
            <person name="Haas B."/>
            <person name="Abouelleil A."/>
            <person name="Allen A.W."/>
            <person name="Alvarado L."/>
            <person name="Arachchi H.M."/>
            <person name="Berlin A.M."/>
            <person name="Chapman S.B."/>
            <person name="Gainer-Dewar J."/>
            <person name="Goldberg J."/>
            <person name="Griggs A."/>
            <person name="Gujja S."/>
            <person name="Hansen M."/>
            <person name="Howarth C."/>
            <person name="Imamovic A."/>
            <person name="Ireland A."/>
            <person name="Larimer J."/>
            <person name="McCowan C."/>
            <person name="Murphy C."/>
            <person name="Pearson M."/>
            <person name="Poon T.W."/>
            <person name="Priest M."/>
            <person name="Roberts A."/>
            <person name="Saif S."/>
            <person name="Shea T."/>
            <person name="Sisk P."/>
            <person name="Sykes S."/>
            <person name="Wortman J."/>
            <person name="Nusbaum C."/>
            <person name="Birren B."/>
        </authorList>
    </citation>
    <scope>NUCLEOTIDE SEQUENCE</scope>
    <source>
        <strain evidence="1">2_1_31</strain>
    </source>
</reference>
<dbReference type="SUPFAM" id="SSF53067">
    <property type="entry name" value="Actin-like ATPase domain"/>
    <property type="match status" value="1"/>
</dbReference>